<protein>
    <submittedName>
        <fullName evidence="2">Uncharacterized protein</fullName>
    </submittedName>
</protein>
<dbReference type="AlphaFoldDB" id="A0A199VBS6"/>
<organism evidence="2 3">
    <name type="scientific">Ananas comosus</name>
    <name type="common">Pineapple</name>
    <name type="synonym">Ananas ananas</name>
    <dbReference type="NCBI Taxonomy" id="4615"/>
    <lineage>
        <taxon>Eukaryota</taxon>
        <taxon>Viridiplantae</taxon>
        <taxon>Streptophyta</taxon>
        <taxon>Embryophyta</taxon>
        <taxon>Tracheophyta</taxon>
        <taxon>Spermatophyta</taxon>
        <taxon>Magnoliopsida</taxon>
        <taxon>Liliopsida</taxon>
        <taxon>Poales</taxon>
        <taxon>Bromeliaceae</taxon>
        <taxon>Bromelioideae</taxon>
        <taxon>Ananas</taxon>
    </lineage>
</organism>
<proteinExistence type="predicted"/>
<sequence length="102" mass="11733">MENEQLSMAPTDFMQVHRTDFPQKRFNTQRDKTVEDANKRLNMQRGIYFTSSGMHKRTLLAVDQTASVREMRRVSGDQCNMVNDQPSATSRQSCPPGPIDRI</sequence>
<name>A0A199VBS6_ANACO</name>
<feature type="region of interest" description="Disordered" evidence="1">
    <location>
        <begin position="79"/>
        <end position="102"/>
    </location>
</feature>
<dbReference type="Proteomes" id="UP000092600">
    <property type="component" value="Unassembled WGS sequence"/>
</dbReference>
<reference evidence="2 3" key="1">
    <citation type="journal article" date="2016" name="DNA Res.">
        <title>The draft genome of MD-2 pineapple using hybrid error correction of long reads.</title>
        <authorList>
            <person name="Redwan R.M."/>
            <person name="Saidin A."/>
            <person name="Kumar S.V."/>
        </authorList>
    </citation>
    <scope>NUCLEOTIDE SEQUENCE [LARGE SCALE GENOMIC DNA]</scope>
    <source>
        <strain evidence="3">cv. MD2</strain>
        <tissue evidence="2">Leaf</tissue>
    </source>
</reference>
<accession>A0A199VBS6</accession>
<evidence type="ECO:0000313" key="2">
    <source>
        <dbReference type="EMBL" id="OAY74567.1"/>
    </source>
</evidence>
<comment type="caution">
    <text evidence="2">The sequence shown here is derived from an EMBL/GenBank/DDBJ whole genome shotgun (WGS) entry which is preliminary data.</text>
</comment>
<feature type="non-terminal residue" evidence="2">
    <location>
        <position position="102"/>
    </location>
</feature>
<evidence type="ECO:0000313" key="3">
    <source>
        <dbReference type="Proteomes" id="UP000092600"/>
    </source>
</evidence>
<dbReference type="EMBL" id="LSRQ01002354">
    <property type="protein sequence ID" value="OAY74567.1"/>
    <property type="molecule type" value="Genomic_DNA"/>
</dbReference>
<feature type="compositionally biased region" description="Polar residues" evidence="1">
    <location>
        <begin position="79"/>
        <end position="93"/>
    </location>
</feature>
<evidence type="ECO:0000256" key="1">
    <source>
        <dbReference type="SAM" id="MobiDB-lite"/>
    </source>
</evidence>
<gene>
    <name evidence="2" type="ORF">ACMD2_26456</name>
</gene>